<feature type="transmembrane region" description="Helical" evidence="8">
    <location>
        <begin position="202"/>
        <end position="223"/>
    </location>
</feature>
<evidence type="ECO:0000256" key="8">
    <source>
        <dbReference type="RuleBase" id="RU363041"/>
    </source>
</evidence>
<keyword evidence="3" id="KW-0813">Transport</keyword>
<evidence type="ECO:0000256" key="1">
    <source>
        <dbReference type="ARBA" id="ARBA00004651"/>
    </source>
</evidence>
<keyword evidence="5 8" id="KW-0812">Transmembrane</keyword>
<gene>
    <name evidence="9" type="ORF">J5474_10285</name>
</gene>
<evidence type="ECO:0000256" key="2">
    <source>
        <dbReference type="ARBA" id="ARBA00009142"/>
    </source>
</evidence>
<keyword evidence="4 8" id="KW-1003">Cell membrane</keyword>
<dbReference type="Proteomes" id="UP000675940">
    <property type="component" value="Unassembled WGS sequence"/>
</dbReference>
<comment type="similarity">
    <text evidence="2 8">Belongs to the 4-toluene sulfonate uptake permease (TSUP) (TC 2.A.102) family.</text>
</comment>
<reference evidence="9" key="1">
    <citation type="submission" date="2021-03" db="EMBL/GenBank/DDBJ databases">
        <title>Sagittula salina sp. nov. strain M10.9X isolated from the marine waste.</title>
        <authorList>
            <person name="Satari L."/>
            <person name="Molina-Menor E."/>
            <person name="Vidal-Verdu A."/>
            <person name="Pascual J."/>
            <person name="Pereto J."/>
            <person name="Porcar M."/>
        </authorList>
    </citation>
    <scope>NUCLEOTIDE SEQUENCE</scope>
    <source>
        <strain evidence="9">M10.9X</strain>
    </source>
</reference>
<evidence type="ECO:0000256" key="5">
    <source>
        <dbReference type="ARBA" id="ARBA00022692"/>
    </source>
</evidence>
<evidence type="ECO:0000256" key="4">
    <source>
        <dbReference type="ARBA" id="ARBA00022475"/>
    </source>
</evidence>
<sequence length="253" mass="26512">MAAFAQAHLVGLIWVAVALGLGGILKGATGAGAPVIAVPVIALYFDVPTAVAVMVLPNFATNLIQSWKFRAHLPAGRFPWLFAGGGFVGAWIGTVMLAHVAPQILLMMVAAVVFLYIGFRLARPDWALSRAVADRVVFPTATVAGVLQGATGVSAPVSITFLNAMRPERAVFVATISLFFLAMTLVQIPAMTWYGLLTPSRALGSAAALVPIVAAMPLGAALAKRLPKEVFDKTILVMLACVAAKLVWDASLH</sequence>
<comment type="subcellular location">
    <subcellularLocation>
        <location evidence="1 8">Cell membrane</location>
        <topology evidence="1 8">Multi-pass membrane protein</topology>
    </subcellularLocation>
</comment>
<dbReference type="InterPro" id="IPR002781">
    <property type="entry name" value="TM_pro_TauE-like"/>
</dbReference>
<dbReference type="EMBL" id="JAGISH010000005">
    <property type="protein sequence ID" value="MBP0482877.1"/>
    <property type="molecule type" value="Genomic_DNA"/>
</dbReference>
<dbReference type="InterPro" id="IPR052017">
    <property type="entry name" value="TSUP"/>
</dbReference>
<accession>A0A940MRU1</accession>
<feature type="transmembrane region" description="Helical" evidence="8">
    <location>
        <begin position="36"/>
        <end position="57"/>
    </location>
</feature>
<organism evidence="9 10">
    <name type="scientific">Sagittula salina</name>
    <dbReference type="NCBI Taxonomy" id="2820268"/>
    <lineage>
        <taxon>Bacteria</taxon>
        <taxon>Pseudomonadati</taxon>
        <taxon>Pseudomonadota</taxon>
        <taxon>Alphaproteobacteria</taxon>
        <taxon>Rhodobacterales</taxon>
        <taxon>Roseobacteraceae</taxon>
        <taxon>Sagittula</taxon>
    </lineage>
</organism>
<evidence type="ECO:0000313" key="9">
    <source>
        <dbReference type="EMBL" id="MBP0482877.1"/>
    </source>
</evidence>
<feature type="transmembrane region" description="Helical" evidence="8">
    <location>
        <begin position="104"/>
        <end position="122"/>
    </location>
</feature>
<dbReference type="PANTHER" id="PTHR30269:SF32">
    <property type="entry name" value="MEMBRANE TRANSPORTER PROTEIN-RELATED"/>
    <property type="match status" value="1"/>
</dbReference>
<proteinExistence type="inferred from homology"/>
<feature type="transmembrane region" description="Helical" evidence="8">
    <location>
        <begin position="78"/>
        <end position="98"/>
    </location>
</feature>
<evidence type="ECO:0000256" key="6">
    <source>
        <dbReference type="ARBA" id="ARBA00022989"/>
    </source>
</evidence>
<comment type="caution">
    <text evidence="9">The sequence shown here is derived from an EMBL/GenBank/DDBJ whole genome shotgun (WGS) entry which is preliminary data.</text>
</comment>
<feature type="transmembrane region" description="Helical" evidence="8">
    <location>
        <begin position="230"/>
        <end position="248"/>
    </location>
</feature>
<dbReference type="PANTHER" id="PTHR30269">
    <property type="entry name" value="TRANSMEMBRANE PROTEIN YFCA"/>
    <property type="match status" value="1"/>
</dbReference>
<evidence type="ECO:0000256" key="3">
    <source>
        <dbReference type="ARBA" id="ARBA00022448"/>
    </source>
</evidence>
<keyword evidence="7 8" id="KW-0472">Membrane</keyword>
<name>A0A940MRU1_9RHOB</name>
<dbReference type="Pfam" id="PF01925">
    <property type="entry name" value="TauE"/>
    <property type="match status" value="1"/>
</dbReference>
<dbReference type="GO" id="GO:0005886">
    <property type="term" value="C:plasma membrane"/>
    <property type="evidence" value="ECO:0007669"/>
    <property type="project" value="UniProtKB-SubCell"/>
</dbReference>
<protein>
    <recommendedName>
        <fullName evidence="8">Probable membrane transporter protein</fullName>
    </recommendedName>
</protein>
<evidence type="ECO:0000313" key="10">
    <source>
        <dbReference type="Proteomes" id="UP000675940"/>
    </source>
</evidence>
<keyword evidence="6 8" id="KW-1133">Transmembrane helix</keyword>
<feature type="transmembrane region" description="Helical" evidence="8">
    <location>
        <begin position="170"/>
        <end position="196"/>
    </location>
</feature>
<keyword evidence="10" id="KW-1185">Reference proteome</keyword>
<dbReference type="RefSeq" id="WP_209360825.1">
    <property type="nucleotide sequence ID" value="NZ_JAGISH010000005.1"/>
</dbReference>
<evidence type="ECO:0000256" key="7">
    <source>
        <dbReference type="ARBA" id="ARBA00023136"/>
    </source>
</evidence>
<dbReference type="AlphaFoldDB" id="A0A940MRU1"/>